<reference evidence="2" key="1">
    <citation type="journal article" date="2015" name="Nature">
        <title>Complex archaea that bridge the gap between prokaryotes and eukaryotes.</title>
        <authorList>
            <person name="Spang A."/>
            <person name="Saw J.H."/>
            <person name="Jorgensen S.L."/>
            <person name="Zaremba-Niedzwiedzka K."/>
            <person name="Martijn J."/>
            <person name="Lind A.E."/>
            <person name="van Eijk R."/>
            <person name="Schleper C."/>
            <person name="Guy L."/>
            <person name="Ettema T.J."/>
        </authorList>
    </citation>
    <scope>NUCLEOTIDE SEQUENCE</scope>
</reference>
<dbReference type="AlphaFoldDB" id="A0A0F9N3C7"/>
<protein>
    <submittedName>
        <fullName evidence="2">Uncharacterized protein</fullName>
    </submittedName>
</protein>
<evidence type="ECO:0000313" key="2">
    <source>
        <dbReference type="EMBL" id="KKN06247.1"/>
    </source>
</evidence>
<proteinExistence type="predicted"/>
<gene>
    <name evidence="2" type="ORF">LCGC14_1079300</name>
</gene>
<feature type="region of interest" description="Disordered" evidence="1">
    <location>
        <begin position="1"/>
        <end position="46"/>
    </location>
</feature>
<dbReference type="EMBL" id="LAZR01004712">
    <property type="protein sequence ID" value="KKN06247.1"/>
    <property type="molecule type" value="Genomic_DNA"/>
</dbReference>
<sequence length="46" mass="4984">KTPRQAPPATEGHNPTGARLGKKDTFNTPHTTHTHSPTILTTTHTQ</sequence>
<comment type="caution">
    <text evidence="2">The sequence shown here is derived from an EMBL/GenBank/DDBJ whole genome shotgun (WGS) entry which is preliminary data.</text>
</comment>
<accession>A0A0F9N3C7</accession>
<evidence type="ECO:0000256" key="1">
    <source>
        <dbReference type="SAM" id="MobiDB-lite"/>
    </source>
</evidence>
<organism evidence="2">
    <name type="scientific">marine sediment metagenome</name>
    <dbReference type="NCBI Taxonomy" id="412755"/>
    <lineage>
        <taxon>unclassified sequences</taxon>
        <taxon>metagenomes</taxon>
        <taxon>ecological metagenomes</taxon>
    </lineage>
</organism>
<feature type="non-terminal residue" evidence="2">
    <location>
        <position position="1"/>
    </location>
</feature>
<name>A0A0F9N3C7_9ZZZZ</name>
<feature type="compositionally biased region" description="Low complexity" evidence="1">
    <location>
        <begin position="26"/>
        <end position="46"/>
    </location>
</feature>